<dbReference type="SUPFAM" id="SSF50475">
    <property type="entry name" value="FMN-binding split barrel"/>
    <property type="match status" value="1"/>
</dbReference>
<comment type="caution">
    <text evidence="3">The sequence shown here is derived from an EMBL/GenBank/DDBJ whole genome shotgun (WGS) entry which is preliminary data.</text>
</comment>
<dbReference type="Proteomes" id="UP000294508">
    <property type="component" value="Unassembled WGS sequence"/>
</dbReference>
<dbReference type="AlphaFoldDB" id="A0A4V6NMX8"/>
<dbReference type="PANTHER" id="PTHR35176">
    <property type="entry name" value="HEME OXYGENASE HI_0854-RELATED"/>
    <property type="match status" value="1"/>
</dbReference>
<evidence type="ECO:0000259" key="2">
    <source>
        <dbReference type="Pfam" id="PF01243"/>
    </source>
</evidence>
<dbReference type="InterPro" id="IPR019920">
    <property type="entry name" value="F420-binding_dom_put"/>
</dbReference>
<evidence type="ECO:0000313" key="3">
    <source>
        <dbReference type="EMBL" id="TCO19096.1"/>
    </source>
</evidence>
<evidence type="ECO:0000313" key="4">
    <source>
        <dbReference type="Proteomes" id="UP000294508"/>
    </source>
</evidence>
<dbReference type="InterPro" id="IPR012349">
    <property type="entry name" value="Split_barrel_FMN-bd"/>
</dbReference>
<proteinExistence type="predicted"/>
<protein>
    <submittedName>
        <fullName evidence="3">PPOX class probable F420-dependent enzyme</fullName>
    </submittedName>
</protein>
<keyword evidence="4" id="KW-1185">Reference proteome</keyword>
<reference evidence="3 4" key="1">
    <citation type="journal article" date="2015" name="Stand. Genomic Sci.">
        <title>Genomic Encyclopedia of Bacterial and Archaeal Type Strains, Phase III: the genomes of soil and plant-associated and newly described type strains.</title>
        <authorList>
            <person name="Whitman W.B."/>
            <person name="Woyke T."/>
            <person name="Klenk H.P."/>
            <person name="Zhou Y."/>
            <person name="Lilburn T.G."/>
            <person name="Beck B.J."/>
            <person name="De Vos P."/>
            <person name="Vandamme P."/>
            <person name="Eisen J.A."/>
            <person name="Garrity G."/>
            <person name="Hugenholtz P."/>
            <person name="Kyrpides N.C."/>
        </authorList>
    </citation>
    <scope>NUCLEOTIDE SEQUENCE [LARGE SCALE GENOMIC DNA]</scope>
    <source>
        <strain evidence="3 4">VKM Ac-2572</strain>
    </source>
</reference>
<dbReference type="EMBL" id="SLWN01000014">
    <property type="protein sequence ID" value="TCO19096.1"/>
    <property type="molecule type" value="Genomic_DNA"/>
</dbReference>
<dbReference type="GO" id="GO:0070967">
    <property type="term" value="F:coenzyme F420 binding"/>
    <property type="evidence" value="ECO:0007669"/>
    <property type="project" value="TreeGrafter"/>
</dbReference>
<dbReference type="InterPro" id="IPR011576">
    <property type="entry name" value="Pyridox_Oxase_N"/>
</dbReference>
<dbReference type="PANTHER" id="PTHR35176:SF6">
    <property type="entry name" value="HEME OXYGENASE HI_0854-RELATED"/>
    <property type="match status" value="1"/>
</dbReference>
<organism evidence="3 4">
    <name type="scientific">Kribbella steppae</name>
    <dbReference type="NCBI Taxonomy" id="2512223"/>
    <lineage>
        <taxon>Bacteria</taxon>
        <taxon>Bacillati</taxon>
        <taxon>Actinomycetota</taxon>
        <taxon>Actinomycetes</taxon>
        <taxon>Propionibacteriales</taxon>
        <taxon>Kribbellaceae</taxon>
        <taxon>Kribbella</taxon>
    </lineage>
</organism>
<gene>
    <name evidence="3" type="ORF">EV652_11474</name>
</gene>
<dbReference type="InterPro" id="IPR052019">
    <property type="entry name" value="F420H2_bilvrd_red/Heme_oxyg"/>
</dbReference>
<evidence type="ECO:0000256" key="1">
    <source>
        <dbReference type="ARBA" id="ARBA00023002"/>
    </source>
</evidence>
<accession>A0A4V6NMX8</accession>
<dbReference type="OrthoDB" id="158738at2"/>
<dbReference type="Pfam" id="PF01243">
    <property type="entry name" value="PNPOx_N"/>
    <property type="match status" value="1"/>
</dbReference>
<dbReference type="GO" id="GO:0005829">
    <property type="term" value="C:cytosol"/>
    <property type="evidence" value="ECO:0007669"/>
    <property type="project" value="TreeGrafter"/>
</dbReference>
<sequence length="138" mass="14907">MRIPEHARTVLESDALGHLVTINPDGSPQVSVIWVGLDGDEIIAAHVPNNQKVKNIRRDGRVILSVETDRMNEMGLTEYLVITGTARITEGGAVDVLRKLAKTYVGPDADYLPGDDLPPGYVTHITVDRISGVGPWAG</sequence>
<feature type="domain" description="Pyridoxamine 5'-phosphate oxidase N-terminal" evidence="2">
    <location>
        <begin position="3"/>
        <end position="131"/>
    </location>
</feature>
<dbReference type="RefSeq" id="WP_132213358.1">
    <property type="nucleotide sequence ID" value="NZ_SLWN01000014.1"/>
</dbReference>
<keyword evidence="1" id="KW-0560">Oxidoreductase</keyword>
<dbReference type="Gene3D" id="2.30.110.10">
    <property type="entry name" value="Electron Transport, Fmn-binding Protein, Chain A"/>
    <property type="match status" value="1"/>
</dbReference>
<name>A0A4V6NMX8_9ACTN</name>
<dbReference type="NCBIfam" id="TIGR03618">
    <property type="entry name" value="Rv1155_F420"/>
    <property type="match status" value="1"/>
</dbReference>
<dbReference type="GO" id="GO:0016627">
    <property type="term" value="F:oxidoreductase activity, acting on the CH-CH group of donors"/>
    <property type="evidence" value="ECO:0007669"/>
    <property type="project" value="TreeGrafter"/>
</dbReference>